<accession>A0A4C1TTP8</accession>
<comment type="caution">
    <text evidence="1">The sequence shown here is derived from an EMBL/GenBank/DDBJ whole genome shotgun (WGS) entry which is preliminary data.</text>
</comment>
<dbReference type="Proteomes" id="UP000299102">
    <property type="component" value="Unassembled WGS sequence"/>
</dbReference>
<protein>
    <submittedName>
        <fullName evidence="1">Uncharacterized protein</fullName>
    </submittedName>
</protein>
<reference evidence="1 2" key="1">
    <citation type="journal article" date="2019" name="Commun. Biol.">
        <title>The bagworm genome reveals a unique fibroin gene that provides high tensile strength.</title>
        <authorList>
            <person name="Kono N."/>
            <person name="Nakamura H."/>
            <person name="Ohtoshi R."/>
            <person name="Tomita M."/>
            <person name="Numata K."/>
            <person name="Arakawa K."/>
        </authorList>
    </citation>
    <scope>NUCLEOTIDE SEQUENCE [LARGE SCALE GENOMIC DNA]</scope>
</reference>
<evidence type="ECO:0000313" key="2">
    <source>
        <dbReference type="Proteomes" id="UP000299102"/>
    </source>
</evidence>
<gene>
    <name evidence="1" type="ORF">EVAR_17305_1</name>
</gene>
<evidence type="ECO:0000313" key="1">
    <source>
        <dbReference type="EMBL" id="GBP17186.1"/>
    </source>
</evidence>
<sequence length="172" mass="19365">MESRTRLRRRSERRDLRVERKAMFYLPEARFALGGRTSPRKCRRSQLASRGAHYTVWPKIAITFVPPSLAISNPHRTNVKDLNSKTFENEKIVEVYPPAVGWHPGTTSALNVWSCPLPLTSFHLPDPLFIHLSYSLPRAGNALVTLLGLRMCLGGSDYIVSDGLSARLPLDL</sequence>
<name>A0A4C1TTP8_EUMVA</name>
<proteinExistence type="predicted"/>
<keyword evidence="2" id="KW-1185">Reference proteome</keyword>
<dbReference type="EMBL" id="BGZK01000085">
    <property type="protein sequence ID" value="GBP17186.1"/>
    <property type="molecule type" value="Genomic_DNA"/>
</dbReference>
<organism evidence="1 2">
    <name type="scientific">Eumeta variegata</name>
    <name type="common">Bagworm moth</name>
    <name type="synonym">Eumeta japonica</name>
    <dbReference type="NCBI Taxonomy" id="151549"/>
    <lineage>
        <taxon>Eukaryota</taxon>
        <taxon>Metazoa</taxon>
        <taxon>Ecdysozoa</taxon>
        <taxon>Arthropoda</taxon>
        <taxon>Hexapoda</taxon>
        <taxon>Insecta</taxon>
        <taxon>Pterygota</taxon>
        <taxon>Neoptera</taxon>
        <taxon>Endopterygota</taxon>
        <taxon>Lepidoptera</taxon>
        <taxon>Glossata</taxon>
        <taxon>Ditrysia</taxon>
        <taxon>Tineoidea</taxon>
        <taxon>Psychidae</taxon>
        <taxon>Oiketicinae</taxon>
        <taxon>Eumeta</taxon>
    </lineage>
</organism>
<dbReference type="AlphaFoldDB" id="A0A4C1TTP8"/>